<dbReference type="InterPro" id="IPR029068">
    <property type="entry name" value="Glyas_Bleomycin-R_OHBP_Dase"/>
</dbReference>
<evidence type="ECO:0000313" key="3">
    <source>
        <dbReference type="Proteomes" id="UP000576152"/>
    </source>
</evidence>
<dbReference type="PANTHER" id="PTHR36503:SF2">
    <property type="entry name" value="BLR2408 PROTEIN"/>
    <property type="match status" value="1"/>
</dbReference>
<sequence length="142" mass="15471">MPQIVYINLPVESGARSRAFYEALGFSVVPQFTNDRSICIRVSDVIYLMLLEREVFAGFAPGPVADPATQTGVLVALSRDSREAVDAIVEAAVAHGGSDTGKKQEFGDFMYGRTFRDPDGNVFEPGWMDMEKMQAAMAAQKG</sequence>
<proteinExistence type="predicted"/>
<evidence type="ECO:0000259" key="1">
    <source>
        <dbReference type="PROSITE" id="PS51819"/>
    </source>
</evidence>
<dbReference type="Proteomes" id="UP000576152">
    <property type="component" value="Unassembled WGS sequence"/>
</dbReference>
<dbReference type="InterPro" id="IPR037523">
    <property type="entry name" value="VOC_core"/>
</dbReference>
<feature type="domain" description="VOC" evidence="1">
    <location>
        <begin position="3"/>
        <end position="128"/>
    </location>
</feature>
<organism evidence="2 3">
    <name type="scientific">Limimaricola variabilis</name>
    <dbReference type="NCBI Taxonomy" id="1492771"/>
    <lineage>
        <taxon>Bacteria</taxon>
        <taxon>Pseudomonadati</taxon>
        <taxon>Pseudomonadota</taxon>
        <taxon>Alphaproteobacteria</taxon>
        <taxon>Rhodobacterales</taxon>
        <taxon>Paracoccaceae</taxon>
        <taxon>Limimaricola</taxon>
    </lineage>
</organism>
<protein>
    <recommendedName>
        <fullName evidence="1">VOC domain-containing protein</fullName>
    </recommendedName>
</protein>
<dbReference type="Gene3D" id="3.10.180.10">
    <property type="entry name" value="2,3-Dihydroxybiphenyl 1,2-Dioxygenase, domain 1"/>
    <property type="match status" value="1"/>
</dbReference>
<dbReference type="EMBL" id="JACIBX010000003">
    <property type="protein sequence ID" value="MBB3711670.1"/>
    <property type="molecule type" value="Genomic_DNA"/>
</dbReference>
<evidence type="ECO:0000313" key="2">
    <source>
        <dbReference type="EMBL" id="MBB3711670.1"/>
    </source>
</evidence>
<keyword evidence="3" id="KW-1185">Reference proteome</keyword>
<comment type="caution">
    <text evidence="2">The sequence shown here is derived from an EMBL/GenBank/DDBJ whole genome shotgun (WGS) entry which is preliminary data.</text>
</comment>
<dbReference type="PANTHER" id="PTHR36503">
    <property type="entry name" value="BLR2520 PROTEIN"/>
    <property type="match status" value="1"/>
</dbReference>
<dbReference type="Pfam" id="PF00903">
    <property type="entry name" value="Glyoxalase"/>
    <property type="match status" value="1"/>
</dbReference>
<dbReference type="PROSITE" id="PS51819">
    <property type="entry name" value="VOC"/>
    <property type="match status" value="1"/>
</dbReference>
<gene>
    <name evidence="2" type="ORF">FHS00_001241</name>
</gene>
<dbReference type="SUPFAM" id="SSF54593">
    <property type="entry name" value="Glyoxalase/Bleomycin resistance protein/Dihydroxybiphenyl dioxygenase"/>
    <property type="match status" value="1"/>
</dbReference>
<dbReference type="InterPro" id="IPR004360">
    <property type="entry name" value="Glyas_Fos-R_dOase_dom"/>
</dbReference>
<name>A0ABR6HM77_9RHOB</name>
<accession>A0ABR6HM77</accession>
<reference evidence="2 3" key="1">
    <citation type="submission" date="2020-08" db="EMBL/GenBank/DDBJ databases">
        <title>Genomic Encyclopedia of Type Strains, Phase III (KMG-III): the genomes of soil and plant-associated and newly described type strains.</title>
        <authorList>
            <person name="Whitman W."/>
        </authorList>
    </citation>
    <scope>NUCLEOTIDE SEQUENCE [LARGE SCALE GENOMIC DNA]</scope>
    <source>
        <strain evidence="2 3">CECT 8572</strain>
    </source>
</reference>
<dbReference type="RefSeq" id="WP_183470911.1">
    <property type="nucleotide sequence ID" value="NZ_JACIBX010000003.1"/>
</dbReference>